<accession>A0A174J7L8</accession>
<sequence length="44" mass="5067">MGLFHKRTLDAYMKTKKTMKRLLSGIKKPPNTIIARNLIMHKAA</sequence>
<protein>
    <submittedName>
        <fullName evidence="1">Uncharacterized protein</fullName>
    </submittedName>
</protein>
<name>A0A174J7L8_BACUN</name>
<gene>
    <name evidence="1" type="ORF">ERS852462_02073</name>
</gene>
<dbReference type="AlphaFoldDB" id="A0A174J7L8"/>
<proteinExistence type="predicted"/>
<reference evidence="1 2" key="1">
    <citation type="submission" date="2015-09" db="EMBL/GenBank/DDBJ databases">
        <authorList>
            <consortium name="Pathogen Informatics"/>
        </authorList>
    </citation>
    <scope>NUCLEOTIDE SEQUENCE [LARGE SCALE GENOMIC DNA]</scope>
    <source>
        <strain evidence="1 2">2789STDY5834847</strain>
    </source>
</reference>
<dbReference type="Proteomes" id="UP000095614">
    <property type="component" value="Unassembled WGS sequence"/>
</dbReference>
<evidence type="ECO:0000313" key="2">
    <source>
        <dbReference type="Proteomes" id="UP000095614"/>
    </source>
</evidence>
<evidence type="ECO:0000313" key="1">
    <source>
        <dbReference type="EMBL" id="CUO93120.1"/>
    </source>
</evidence>
<organism evidence="1 2">
    <name type="scientific">Bacteroides uniformis</name>
    <dbReference type="NCBI Taxonomy" id="820"/>
    <lineage>
        <taxon>Bacteria</taxon>
        <taxon>Pseudomonadati</taxon>
        <taxon>Bacteroidota</taxon>
        <taxon>Bacteroidia</taxon>
        <taxon>Bacteroidales</taxon>
        <taxon>Bacteroidaceae</taxon>
        <taxon>Bacteroides</taxon>
    </lineage>
</organism>
<dbReference type="EMBL" id="CZAF01000005">
    <property type="protein sequence ID" value="CUO93120.1"/>
    <property type="molecule type" value="Genomic_DNA"/>
</dbReference>